<sequence length="143" mass="16069">MKLVKKAYLFLLIPLFVLPLNSCFLAAISIGDQTTNYIDGVYIIEMQGSYKDIYNASIETLGNKNNYKLVGSTNSGENALIEGITKTDPTDFYIKIEPTSKDTFLMTIKFGEFGDQAKSSTLMDKIQETLNRNIPNINYNEET</sequence>
<dbReference type="InterPro" id="IPR021952">
    <property type="entry name" value="Flpp3-like"/>
</dbReference>
<protein>
    <submittedName>
        <fullName evidence="3">DUF3568 family protein</fullName>
    </submittedName>
</protein>
<dbReference type="Proteomes" id="UP000251120">
    <property type="component" value="Chromosome"/>
</dbReference>
<reference evidence="2 4" key="1">
    <citation type="submission" date="2017-06" db="EMBL/GenBank/DDBJ databases">
        <title>Complete genome of Francisella adeliensis.</title>
        <authorList>
            <person name="Vallesi A."/>
            <person name="Sjodin A."/>
        </authorList>
    </citation>
    <scope>NUCLEOTIDE SEQUENCE [LARGE SCALE GENOMIC DNA]</scope>
    <source>
        <strain evidence="2 4">FDC440</strain>
    </source>
</reference>
<dbReference type="EMBL" id="CP021781">
    <property type="protein sequence ID" value="AXA34641.1"/>
    <property type="molecule type" value="Genomic_DNA"/>
</dbReference>
<dbReference type="KEGG" id="fad:CDH04_09635"/>
<feature type="signal peptide" evidence="1">
    <location>
        <begin position="1"/>
        <end position="26"/>
    </location>
</feature>
<dbReference type="EMBL" id="CP043424">
    <property type="protein sequence ID" value="QIW12886.1"/>
    <property type="molecule type" value="Genomic_DNA"/>
</dbReference>
<gene>
    <name evidence="2" type="ORF">CDH04_09635</name>
    <name evidence="3" type="ORF">FZC43_09645</name>
</gene>
<dbReference type="Proteomes" id="UP000681131">
    <property type="component" value="Chromosome"/>
</dbReference>
<evidence type="ECO:0000313" key="5">
    <source>
        <dbReference type="Proteomes" id="UP000681131"/>
    </source>
</evidence>
<organism evidence="2 4">
    <name type="scientific">Francisella adeliensis</name>
    <dbReference type="NCBI Taxonomy" id="2007306"/>
    <lineage>
        <taxon>Bacteria</taxon>
        <taxon>Pseudomonadati</taxon>
        <taxon>Pseudomonadota</taxon>
        <taxon>Gammaproteobacteria</taxon>
        <taxon>Thiotrichales</taxon>
        <taxon>Francisellaceae</taxon>
        <taxon>Francisella</taxon>
    </lineage>
</organism>
<keyword evidence="5" id="KW-1185">Reference proteome</keyword>
<evidence type="ECO:0000313" key="4">
    <source>
        <dbReference type="Proteomes" id="UP000251120"/>
    </source>
</evidence>
<proteinExistence type="predicted"/>
<feature type="chain" id="PRO_5016254744" evidence="1">
    <location>
        <begin position="27"/>
        <end position="143"/>
    </location>
</feature>
<evidence type="ECO:0000313" key="3">
    <source>
        <dbReference type="EMBL" id="QIW12886.1"/>
    </source>
</evidence>
<evidence type="ECO:0000256" key="1">
    <source>
        <dbReference type="SAM" id="SignalP"/>
    </source>
</evidence>
<evidence type="ECO:0000313" key="2">
    <source>
        <dbReference type="EMBL" id="AXA34641.1"/>
    </source>
</evidence>
<reference evidence="3 5" key="2">
    <citation type="submission" date="2019-08" db="EMBL/GenBank/DDBJ databases">
        <title>Complete genome sequences of Francisella adeliensis (FSC1325 and FSC1326).</title>
        <authorList>
            <person name="Ohrman C."/>
            <person name="Uneklint I."/>
            <person name="Vallesi A."/>
            <person name="Karlsson L."/>
            <person name="Sjodin A."/>
        </authorList>
    </citation>
    <scope>NUCLEOTIDE SEQUENCE [LARGE SCALE GENOMIC DNA]</scope>
    <source>
        <strain evidence="3 5">FSC1325</strain>
    </source>
</reference>
<accession>A0A2Z4Y0F1</accession>
<dbReference type="RefSeq" id="WP_112870816.1">
    <property type="nucleotide sequence ID" value="NZ_CP021781.1"/>
</dbReference>
<name>A0A2Z4Y0F1_9GAMM</name>
<dbReference type="OrthoDB" id="5605727at2"/>
<keyword evidence="1" id="KW-0732">Signal</keyword>
<dbReference type="AlphaFoldDB" id="A0A2Z4Y0F1"/>
<dbReference type="Pfam" id="PF12092">
    <property type="entry name" value="DUF3568"/>
    <property type="match status" value="1"/>
</dbReference>